<accession>A0A1H0Q9C1</accession>
<protein>
    <submittedName>
        <fullName evidence="1">Uncharacterized protein</fullName>
    </submittedName>
</protein>
<gene>
    <name evidence="1" type="ORF">SAMN05421507_105369</name>
</gene>
<reference evidence="2" key="1">
    <citation type="submission" date="2016-10" db="EMBL/GenBank/DDBJ databases">
        <authorList>
            <person name="Varghese N."/>
            <person name="Submissions S."/>
        </authorList>
    </citation>
    <scope>NUCLEOTIDE SEQUENCE [LARGE SCALE GENOMIC DNA]</scope>
    <source>
        <strain evidence="2">CGMCC 4.6609</strain>
    </source>
</reference>
<dbReference type="AlphaFoldDB" id="A0A1H0Q9C1"/>
<dbReference type="RefSeq" id="WP_090098100.1">
    <property type="nucleotide sequence ID" value="NZ_FNIX01000005.1"/>
</dbReference>
<organism evidence="1 2">
    <name type="scientific">Lentzea jiangxiensis</name>
    <dbReference type="NCBI Taxonomy" id="641025"/>
    <lineage>
        <taxon>Bacteria</taxon>
        <taxon>Bacillati</taxon>
        <taxon>Actinomycetota</taxon>
        <taxon>Actinomycetes</taxon>
        <taxon>Pseudonocardiales</taxon>
        <taxon>Pseudonocardiaceae</taxon>
        <taxon>Lentzea</taxon>
    </lineage>
</organism>
<proteinExistence type="predicted"/>
<name>A0A1H0Q9C1_9PSEU</name>
<dbReference type="Proteomes" id="UP000199691">
    <property type="component" value="Unassembled WGS sequence"/>
</dbReference>
<sequence>MDPVDPDSGRSAASGDDALCAGLGRLAGLPRGTTCRVPGHLREADLGCTTPARGKDPIDRSAVNAAVRCVSTGDMSRTVIGPCRGGDGG</sequence>
<evidence type="ECO:0000313" key="2">
    <source>
        <dbReference type="Proteomes" id="UP000199691"/>
    </source>
</evidence>
<evidence type="ECO:0000313" key="1">
    <source>
        <dbReference type="EMBL" id="SDP13645.1"/>
    </source>
</evidence>
<keyword evidence="2" id="KW-1185">Reference proteome</keyword>
<dbReference type="EMBL" id="FNIX01000005">
    <property type="protein sequence ID" value="SDP13645.1"/>
    <property type="molecule type" value="Genomic_DNA"/>
</dbReference>